<dbReference type="EMBL" id="LNYP01000006">
    <property type="protein sequence ID" value="KTD43897.1"/>
    <property type="molecule type" value="Genomic_DNA"/>
</dbReference>
<reference evidence="2 3" key="1">
    <citation type="submission" date="2015-11" db="EMBL/GenBank/DDBJ databases">
        <title>Genomic analysis of 38 Legionella species identifies large and diverse effector repertoires.</title>
        <authorList>
            <person name="Burstein D."/>
            <person name="Amaro F."/>
            <person name="Zusman T."/>
            <person name="Lifshitz Z."/>
            <person name="Cohen O."/>
            <person name="Gilbert J.A."/>
            <person name="Pupko T."/>
            <person name="Shuman H.A."/>
            <person name="Segal G."/>
        </authorList>
    </citation>
    <scope>NUCLEOTIDE SEQUENCE [LARGE SCALE GENOMIC DNA]</scope>
    <source>
        <strain evidence="2 3">Oak Ridge-10</strain>
    </source>
</reference>
<dbReference type="GO" id="GO:0016740">
    <property type="term" value="F:transferase activity"/>
    <property type="evidence" value="ECO:0007669"/>
    <property type="project" value="UniProtKB-KW"/>
</dbReference>
<keyword evidence="2" id="KW-0808">Transferase</keyword>
<accession>A0A0W0XGY4</accession>
<sequence length="311" mass="35556">MNDVLTSFNADELSKLCKTLFHQTSIAIIPLNHTGIHNIWLVKLQDKSVWISKQIKSGSWLGALSSDAIEFNEIIASMVADKLGITLPAHQWMNNQYLVPNCRERLLFIPYCKGRSLSSWTGRQSFLLGVLLAAMHQLPLPTTQAKPFPEIKMITANTTDFLNDKIQQCNENRLHALSDWVTSHRDIYPANVIWQNKDTPFLIDWESTGLIHPFVELIGVAVNAAGLITGQFNRKRFEAVLMGYKQQAGKLPRADDLLWALCYHSWLLWLSFNWQQGQETEVQKTLFALQQLSEYMPSMQKIYIKLCKHTA</sequence>
<evidence type="ECO:0000313" key="3">
    <source>
        <dbReference type="Proteomes" id="UP000054858"/>
    </source>
</evidence>
<gene>
    <name evidence="2" type="ORF">Loak_0447</name>
</gene>
<dbReference type="SUPFAM" id="SSF56112">
    <property type="entry name" value="Protein kinase-like (PK-like)"/>
    <property type="match status" value="1"/>
</dbReference>
<dbReference type="RefSeq" id="WP_025385018.1">
    <property type="nucleotide sequence ID" value="NZ_LCUA01000006.1"/>
</dbReference>
<dbReference type="InterPro" id="IPR002575">
    <property type="entry name" value="Aminoglycoside_PTrfase"/>
</dbReference>
<protein>
    <submittedName>
        <fullName evidence="2">Putative aminoglycoside phosphotransferase</fullName>
    </submittedName>
</protein>
<evidence type="ECO:0000313" key="2">
    <source>
        <dbReference type="EMBL" id="KTD43897.1"/>
    </source>
</evidence>
<organism evidence="2 3">
    <name type="scientific">Legionella oakridgensis</name>
    <dbReference type="NCBI Taxonomy" id="29423"/>
    <lineage>
        <taxon>Bacteria</taxon>
        <taxon>Pseudomonadati</taxon>
        <taxon>Pseudomonadota</taxon>
        <taxon>Gammaproteobacteria</taxon>
        <taxon>Legionellales</taxon>
        <taxon>Legionellaceae</taxon>
        <taxon>Legionella</taxon>
    </lineage>
</organism>
<dbReference type="PATRIC" id="fig|29423.5.peg.462"/>
<dbReference type="AlphaFoldDB" id="A0A0W0XGY4"/>
<dbReference type="Proteomes" id="UP000054858">
    <property type="component" value="Unassembled WGS sequence"/>
</dbReference>
<proteinExistence type="predicted"/>
<feature type="domain" description="Aminoglycoside phosphotransferase" evidence="1">
    <location>
        <begin position="105"/>
        <end position="221"/>
    </location>
</feature>
<dbReference type="Gene3D" id="3.90.1200.10">
    <property type="match status" value="1"/>
</dbReference>
<dbReference type="Pfam" id="PF01636">
    <property type="entry name" value="APH"/>
    <property type="match status" value="1"/>
</dbReference>
<comment type="caution">
    <text evidence="2">The sequence shown here is derived from an EMBL/GenBank/DDBJ whole genome shotgun (WGS) entry which is preliminary data.</text>
</comment>
<evidence type="ECO:0000259" key="1">
    <source>
        <dbReference type="Pfam" id="PF01636"/>
    </source>
</evidence>
<name>A0A0W0XGY4_9GAMM</name>
<dbReference type="InterPro" id="IPR011009">
    <property type="entry name" value="Kinase-like_dom_sf"/>
</dbReference>